<feature type="domain" description="DUF3857" evidence="3">
    <location>
        <begin position="78"/>
        <end position="204"/>
    </location>
</feature>
<keyword evidence="5" id="KW-1185">Reference proteome</keyword>
<dbReference type="Gene3D" id="2.60.40.3140">
    <property type="match status" value="1"/>
</dbReference>
<feature type="signal peptide" evidence="1">
    <location>
        <begin position="1"/>
        <end position="25"/>
    </location>
</feature>
<dbReference type="Proteomes" id="UP000732105">
    <property type="component" value="Unassembled WGS sequence"/>
</dbReference>
<dbReference type="Gene3D" id="2.60.120.1130">
    <property type="match status" value="1"/>
</dbReference>
<evidence type="ECO:0000313" key="4">
    <source>
        <dbReference type="EMBL" id="NOU60679.1"/>
    </source>
</evidence>
<feature type="domain" description="Transglutaminase-like" evidence="2">
    <location>
        <begin position="303"/>
        <end position="377"/>
    </location>
</feature>
<gene>
    <name evidence="4" type="ORF">ELS83_12685</name>
</gene>
<evidence type="ECO:0000313" key="5">
    <source>
        <dbReference type="Proteomes" id="UP000732105"/>
    </source>
</evidence>
<evidence type="ECO:0000259" key="2">
    <source>
        <dbReference type="Pfam" id="PF01841"/>
    </source>
</evidence>
<proteinExistence type="predicted"/>
<comment type="caution">
    <text evidence="4">The sequence shown here is derived from an EMBL/GenBank/DDBJ whole genome shotgun (WGS) entry which is preliminary data.</text>
</comment>
<organism evidence="4 5">
    <name type="scientific">Marinifilum caeruleilacunae</name>
    <dbReference type="NCBI Taxonomy" id="2499076"/>
    <lineage>
        <taxon>Bacteria</taxon>
        <taxon>Pseudomonadati</taxon>
        <taxon>Bacteroidota</taxon>
        <taxon>Bacteroidia</taxon>
        <taxon>Marinilabiliales</taxon>
        <taxon>Marinifilaceae</taxon>
    </lineage>
</organism>
<dbReference type="Pfam" id="PF12969">
    <property type="entry name" value="DUF3857"/>
    <property type="match status" value="1"/>
</dbReference>
<feature type="chain" id="PRO_5045539568" evidence="1">
    <location>
        <begin position="26"/>
        <end position="659"/>
    </location>
</feature>
<evidence type="ECO:0000256" key="1">
    <source>
        <dbReference type="SAM" id="SignalP"/>
    </source>
</evidence>
<dbReference type="EMBL" id="RZNH01000020">
    <property type="protein sequence ID" value="NOU60679.1"/>
    <property type="molecule type" value="Genomic_DNA"/>
</dbReference>
<dbReference type="Pfam" id="PF01841">
    <property type="entry name" value="Transglut_core"/>
    <property type="match status" value="1"/>
</dbReference>
<dbReference type="Gene3D" id="3.10.620.30">
    <property type="match status" value="1"/>
</dbReference>
<sequence>MKNFTMIRTFALAITIFFVSNLAIAQKAPIKYGKVSMDELLMKTYEKDTSAVAVYLCDYGVSEIPFMTTTFSFDYKHTRIMRIKILKDEGLDYGDLEFSFYKGSSNVGSVKACTYNLENGKIVKTKISAKDRILEKSSDDVYTYKLACPNVKPGSVVEFMYSISSDIPPYKMGPWYFQKSIPIVWSEFRVNVPEYFHYKKNGKGYLTFDVNEHTYGNGSIAPQEQFSIDRYRFVVKDAPAFKKEPYTTSSKNYMSAVEFELAGVQEIRGPYHDRIGSWEQINKDLMENQYFGVQLKSGGFLKDVVAEISAKAETDEEKILAAFNYIKANMKWNDYYGKYVTTSLRAAFKEKKGNVADINLMLVVLLNKLGLKADPVILSTRSNGLLSLFSPSERKFNYVIASCKLGENRIYLDATDANCPCNLLPERCINDKGRVISSAGSFFVDIESKSVSKSATIAKLNLSEDGMVSGNVDLSLNGFTALQFRDAIQNKSEDELLETMDEAYELIDVESVELENLKNVEKNVVSKMEVELSEEVESVNDLIYFNPFVINKIDENPFTLEERKYPVDFTYPMDRTFMLELTVPEGYTLESKPAPARINLPEKSGQFMYSVNQTGNKIMVVSRFKINKRTFFFDEYANLKEFYNLVVAKHAEMLVLKKI</sequence>
<accession>A0ABX1WXR9</accession>
<reference evidence="4 5" key="1">
    <citation type="submission" date="2018-12" db="EMBL/GenBank/DDBJ databases">
        <title>Marinifilum JC070 sp. nov., a marine bacterium isolated from Yongle Blue Hole in the South China Sea.</title>
        <authorList>
            <person name="Fu T."/>
        </authorList>
    </citation>
    <scope>NUCLEOTIDE SEQUENCE [LARGE SCALE GENOMIC DNA]</scope>
    <source>
        <strain evidence="4 5">JC070</strain>
    </source>
</reference>
<evidence type="ECO:0000259" key="3">
    <source>
        <dbReference type="Pfam" id="PF12969"/>
    </source>
</evidence>
<dbReference type="InterPro" id="IPR024618">
    <property type="entry name" value="DUF3857"/>
</dbReference>
<name>A0ABX1WXR9_9BACT</name>
<protein>
    <submittedName>
        <fullName evidence="4">DUF3857 domain-containing protein</fullName>
    </submittedName>
</protein>
<keyword evidence="1" id="KW-0732">Signal</keyword>
<dbReference type="InterPro" id="IPR002931">
    <property type="entry name" value="Transglutaminase-like"/>
</dbReference>